<proteinExistence type="predicted"/>
<sequence>MKTFLKRLQPQNRVAIQLAFIFFAAGSIACLLLFITGEKIFQAGSIGVFIIALITNAMMFLIVLLNYVLGFVSHKEALFTLYVIVLSVSLSLLLLFI</sequence>
<keyword evidence="1" id="KW-1133">Transmembrane helix</keyword>
<organism evidence="2 3">
    <name type="scientific">Nonlabens dokdonensis</name>
    <dbReference type="NCBI Taxonomy" id="328515"/>
    <lineage>
        <taxon>Bacteria</taxon>
        <taxon>Pseudomonadati</taxon>
        <taxon>Bacteroidota</taxon>
        <taxon>Flavobacteriia</taxon>
        <taxon>Flavobacteriales</taxon>
        <taxon>Flavobacteriaceae</taxon>
        <taxon>Nonlabens</taxon>
    </lineage>
</organism>
<feature type="transmembrane region" description="Helical" evidence="1">
    <location>
        <begin position="77"/>
        <end position="96"/>
    </location>
</feature>
<name>A0ABX5PZB4_9FLAO</name>
<feature type="transmembrane region" description="Helical" evidence="1">
    <location>
        <begin position="14"/>
        <end position="34"/>
    </location>
</feature>
<accession>A0ABX5PZB4</accession>
<gene>
    <name evidence="2" type="ORF">LX97_00142</name>
</gene>
<dbReference type="PROSITE" id="PS51257">
    <property type="entry name" value="PROKAR_LIPOPROTEIN"/>
    <property type="match status" value="1"/>
</dbReference>
<feature type="transmembrane region" description="Helical" evidence="1">
    <location>
        <begin position="46"/>
        <end position="65"/>
    </location>
</feature>
<dbReference type="EMBL" id="QKZR01000001">
    <property type="protein sequence ID" value="PZX43143.1"/>
    <property type="molecule type" value="Genomic_DNA"/>
</dbReference>
<dbReference type="RefSeq" id="WP_015360944.1">
    <property type="nucleotide sequence ID" value="NZ_QKZR01000001.1"/>
</dbReference>
<evidence type="ECO:0000313" key="3">
    <source>
        <dbReference type="Proteomes" id="UP000248584"/>
    </source>
</evidence>
<keyword evidence="1" id="KW-0472">Membrane</keyword>
<evidence type="ECO:0000256" key="1">
    <source>
        <dbReference type="SAM" id="Phobius"/>
    </source>
</evidence>
<keyword evidence="3" id="KW-1185">Reference proteome</keyword>
<evidence type="ECO:0000313" key="2">
    <source>
        <dbReference type="EMBL" id="PZX43143.1"/>
    </source>
</evidence>
<dbReference type="Proteomes" id="UP000248584">
    <property type="component" value="Unassembled WGS sequence"/>
</dbReference>
<reference evidence="2 3" key="1">
    <citation type="submission" date="2018-06" db="EMBL/GenBank/DDBJ databases">
        <title>Genomic Encyclopedia of Archaeal and Bacterial Type Strains, Phase II (KMG-II): from individual species to whole genera.</title>
        <authorList>
            <person name="Goeker M."/>
        </authorList>
    </citation>
    <scope>NUCLEOTIDE SEQUENCE [LARGE SCALE GENOMIC DNA]</scope>
    <source>
        <strain evidence="2 3">DSM 17205</strain>
    </source>
</reference>
<keyword evidence="1" id="KW-0812">Transmembrane</keyword>
<protein>
    <submittedName>
        <fullName evidence="2">Uncharacterized protein</fullName>
    </submittedName>
</protein>
<comment type="caution">
    <text evidence="2">The sequence shown here is derived from an EMBL/GenBank/DDBJ whole genome shotgun (WGS) entry which is preliminary data.</text>
</comment>